<comment type="caution">
    <text evidence="1">The sequence shown here is derived from an EMBL/GenBank/DDBJ whole genome shotgun (WGS) entry which is preliminary data.</text>
</comment>
<reference evidence="1 2" key="1">
    <citation type="submission" date="2018-10" db="EMBL/GenBank/DDBJ databases">
        <title>Genomic Encyclopedia of Archaeal and Bacterial Type Strains, Phase II (KMG-II): from individual species to whole genera.</title>
        <authorList>
            <person name="Goeker M."/>
        </authorList>
    </citation>
    <scope>NUCLEOTIDE SEQUENCE [LARGE SCALE GENOMIC DNA]</scope>
    <source>
        <strain evidence="1 2">DSM 16510</strain>
    </source>
</reference>
<evidence type="ECO:0000313" key="2">
    <source>
        <dbReference type="Proteomes" id="UP000267841"/>
    </source>
</evidence>
<protein>
    <recommendedName>
        <fullName evidence="3">DUF503 domain-containing protein</fullName>
    </recommendedName>
</protein>
<dbReference type="PANTHER" id="PTHR36441:SF1">
    <property type="entry name" value="DUF503 DOMAIN-CONTAINING PROTEIN"/>
    <property type="match status" value="1"/>
</dbReference>
<proteinExistence type="predicted"/>
<dbReference type="AlphaFoldDB" id="A0A497XPG9"/>
<dbReference type="Pfam" id="PF04456">
    <property type="entry name" value="DUF503"/>
    <property type="match status" value="1"/>
</dbReference>
<evidence type="ECO:0008006" key="3">
    <source>
        <dbReference type="Google" id="ProtNLM"/>
    </source>
</evidence>
<dbReference type="InterPro" id="IPR036746">
    <property type="entry name" value="TT1725-like_sf"/>
</dbReference>
<gene>
    <name evidence="1" type="ORF">BCF55_1129</name>
</gene>
<dbReference type="EMBL" id="RCCJ01000001">
    <property type="protein sequence ID" value="RLJ70845.1"/>
    <property type="molecule type" value="Genomic_DNA"/>
</dbReference>
<dbReference type="Gene3D" id="3.30.70.1120">
    <property type="entry name" value="TT1725-like"/>
    <property type="match status" value="1"/>
</dbReference>
<name>A0A497XPG9_9AQUI</name>
<dbReference type="InterPro" id="IPR007546">
    <property type="entry name" value="DUF503"/>
</dbReference>
<accession>A0A497XPG9</accession>
<organism evidence="1 2">
    <name type="scientific">Hydrogenivirga caldilitoris</name>
    <dbReference type="NCBI Taxonomy" id="246264"/>
    <lineage>
        <taxon>Bacteria</taxon>
        <taxon>Pseudomonadati</taxon>
        <taxon>Aquificota</taxon>
        <taxon>Aquificia</taxon>
        <taxon>Aquificales</taxon>
        <taxon>Aquificaceae</taxon>
        <taxon>Hydrogenivirga</taxon>
    </lineage>
</organism>
<dbReference type="PANTHER" id="PTHR36441">
    <property type="entry name" value="HYPOTHETICAL CYTOSOLIC PROTEIN"/>
    <property type="match status" value="1"/>
</dbReference>
<keyword evidence="2" id="KW-1185">Reference proteome</keyword>
<evidence type="ECO:0000313" key="1">
    <source>
        <dbReference type="EMBL" id="RLJ70845.1"/>
    </source>
</evidence>
<dbReference type="RefSeq" id="WP_121011207.1">
    <property type="nucleotide sequence ID" value="NZ_RCCJ01000001.1"/>
</dbReference>
<dbReference type="SUPFAM" id="SSF103007">
    <property type="entry name" value="Hypothetical protein TT1725"/>
    <property type="match status" value="1"/>
</dbReference>
<dbReference type="OrthoDB" id="9809023at2"/>
<dbReference type="Proteomes" id="UP000267841">
    <property type="component" value="Unassembled WGS sequence"/>
</dbReference>
<sequence length="97" mass="10970">MVVGVLILELYIPDSGSLKGKRKEIKSIKDRLRSNFNVSVSEVDNQELWQRSSIGVAVAGSDVSQVKETIDKIESFVERNWAHLLLETRRELMNLGV</sequence>